<keyword evidence="2" id="KW-1185">Reference proteome</keyword>
<feature type="non-terminal residue" evidence="1">
    <location>
        <position position="1"/>
    </location>
</feature>
<evidence type="ECO:0000313" key="1">
    <source>
        <dbReference type="EMBL" id="ETE55956.1"/>
    </source>
</evidence>
<dbReference type="EMBL" id="AZIM01059813">
    <property type="protein sequence ID" value="ETE55956.1"/>
    <property type="molecule type" value="Genomic_DNA"/>
</dbReference>
<dbReference type="Proteomes" id="UP000018936">
    <property type="component" value="Unassembled WGS sequence"/>
</dbReference>
<organism evidence="1 2">
    <name type="scientific">Ophiophagus hannah</name>
    <name type="common">King cobra</name>
    <name type="synonym">Naja hannah</name>
    <dbReference type="NCBI Taxonomy" id="8665"/>
    <lineage>
        <taxon>Eukaryota</taxon>
        <taxon>Metazoa</taxon>
        <taxon>Chordata</taxon>
        <taxon>Craniata</taxon>
        <taxon>Vertebrata</taxon>
        <taxon>Euteleostomi</taxon>
        <taxon>Lepidosauria</taxon>
        <taxon>Squamata</taxon>
        <taxon>Bifurcata</taxon>
        <taxon>Unidentata</taxon>
        <taxon>Episquamata</taxon>
        <taxon>Toxicofera</taxon>
        <taxon>Serpentes</taxon>
        <taxon>Colubroidea</taxon>
        <taxon>Elapidae</taxon>
        <taxon>Elapinae</taxon>
        <taxon>Ophiophagus</taxon>
    </lineage>
</organism>
<proteinExistence type="predicted"/>
<gene>
    <name evidence="1" type="ORF">L345_18335</name>
</gene>
<name>V8N237_OPHHA</name>
<evidence type="ECO:0000313" key="2">
    <source>
        <dbReference type="Proteomes" id="UP000018936"/>
    </source>
</evidence>
<sequence length="13" mass="1526">MNGWVGMIEWMDG</sequence>
<accession>V8N237</accession>
<protein>
    <submittedName>
        <fullName evidence="1">Uncharacterized protein</fullName>
    </submittedName>
</protein>
<comment type="caution">
    <text evidence="1">The sequence shown here is derived from an EMBL/GenBank/DDBJ whole genome shotgun (WGS) entry which is preliminary data.</text>
</comment>
<reference evidence="1 2" key="1">
    <citation type="journal article" date="2013" name="Proc. Natl. Acad. Sci. U.S.A.">
        <title>The king cobra genome reveals dynamic gene evolution and adaptation in the snake venom system.</title>
        <authorList>
            <person name="Vonk F.J."/>
            <person name="Casewell N.R."/>
            <person name="Henkel C.V."/>
            <person name="Heimberg A.M."/>
            <person name="Jansen H.J."/>
            <person name="McCleary R.J."/>
            <person name="Kerkkamp H.M."/>
            <person name="Vos R.A."/>
            <person name="Guerreiro I."/>
            <person name="Calvete J.J."/>
            <person name="Wuster W."/>
            <person name="Woods A.E."/>
            <person name="Logan J.M."/>
            <person name="Harrison R.A."/>
            <person name="Castoe T.A."/>
            <person name="de Koning A.P."/>
            <person name="Pollock D.D."/>
            <person name="Yandell M."/>
            <person name="Calderon D."/>
            <person name="Renjifo C."/>
            <person name="Currier R.B."/>
            <person name="Salgado D."/>
            <person name="Pla D."/>
            <person name="Sanz L."/>
            <person name="Hyder A.S."/>
            <person name="Ribeiro J.M."/>
            <person name="Arntzen J.W."/>
            <person name="van den Thillart G.E."/>
            <person name="Boetzer M."/>
            <person name="Pirovano W."/>
            <person name="Dirks R.P."/>
            <person name="Spaink H.P."/>
            <person name="Duboule D."/>
            <person name="McGlinn E."/>
            <person name="Kini R.M."/>
            <person name="Richardson M.K."/>
        </authorList>
    </citation>
    <scope>NUCLEOTIDE SEQUENCE</scope>
    <source>
        <tissue evidence="1">Blood</tissue>
    </source>
</reference>